<dbReference type="GO" id="GO:0009308">
    <property type="term" value="P:amine metabolic process"/>
    <property type="evidence" value="ECO:0007669"/>
    <property type="project" value="UniProtKB-UniRule"/>
</dbReference>
<evidence type="ECO:0000256" key="5">
    <source>
        <dbReference type="ARBA" id="ARBA00022772"/>
    </source>
</evidence>
<dbReference type="GO" id="GO:0048038">
    <property type="term" value="F:quinone binding"/>
    <property type="evidence" value="ECO:0007669"/>
    <property type="project" value="InterPro"/>
</dbReference>
<evidence type="ECO:0000256" key="8">
    <source>
        <dbReference type="ARBA" id="ARBA00023157"/>
    </source>
</evidence>
<comment type="cofactor">
    <cofactor evidence="1">
        <name>Cu cation</name>
        <dbReference type="ChEBI" id="CHEBI:23378"/>
    </cofactor>
</comment>
<dbReference type="OrthoDB" id="5379943at2759"/>
<comment type="cofactor">
    <cofactor evidence="11">
        <name>Cu cation</name>
        <dbReference type="ChEBI" id="CHEBI:23378"/>
    </cofactor>
    <text evidence="11">Contains 1 topaquinone per subunit.</text>
</comment>
<keyword evidence="7 11" id="KW-0186">Copper</keyword>
<keyword evidence="4 11" id="KW-0479">Metal-binding</keyword>
<dbReference type="GO" id="GO:0008131">
    <property type="term" value="F:primary methylamine oxidase activity"/>
    <property type="evidence" value="ECO:0007669"/>
    <property type="project" value="InterPro"/>
</dbReference>
<evidence type="ECO:0000256" key="6">
    <source>
        <dbReference type="ARBA" id="ARBA00023002"/>
    </source>
</evidence>
<organism evidence="14 15">
    <name type="scientific">Fusarium sarcochroum</name>
    <dbReference type="NCBI Taxonomy" id="1208366"/>
    <lineage>
        <taxon>Eukaryota</taxon>
        <taxon>Fungi</taxon>
        <taxon>Dikarya</taxon>
        <taxon>Ascomycota</taxon>
        <taxon>Pezizomycotina</taxon>
        <taxon>Sordariomycetes</taxon>
        <taxon>Hypocreomycetidae</taxon>
        <taxon>Hypocreales</taxon>
        <taxon>Nectriaceae</taxon>
        <taxon>Fusarium</taxon>
        <taxon>Fusarium lateritium species complex</taxon>
    </lineage>
</organism>
<keyword evidence="15" id="KW-1185">Reference proteome</keyword>
<dbReference type="AlphaFoldDB" id="A0A8H4WRU0"/>
<dbReference type="InterPro" id="IPR036460">
    <property type="entry name" value="Cu_amine_oxidase_C_sf"/>
</dbReference>
<protein>
    <recommendedName>
        <fullName evidence="11">Amine oxidase</fullName>
        <ecNumber evidence="11">1.4.3.-</ecNumber>
    </recommendedName>
</protein>
<comment type="caution">
    <text evidence="14">The sequence shown here is derived from an EMBL/GenBank/DDBJ whole genome shotgun (WGS) entry which is preliminary data.</text>
</comment>
<evidence type="ECO:0000259" key="12">
    <source>
        <dbReference type="Pfam" id="PF01179"/>
    </source>
</evidence>
<dbReference type="Proteomes" id="UP000622797">
    <property type="component" value="Unassembled WGS sequence"/>
</dbReference>
<dbReference type="PANTHER" id="PTHR10638">
    <property type="entry name" value="COPPER AMINE OXIDASE"/>
    <property type="match status" value="1"/>
</dbReference>
<dbReference type="PROSITE" id="PS01164">
    <property type="entry name" value="COPPER_AMINE_OXID_1"/>
    <property type="match status" value="1"/>
</dbReference>
<evidence type="ECO:0000256" key="10">
    <source>
        <dbReference type="PIRSR" id="PIRSR600269-51"/>
    </source>
</evidence>
<dbReference type="PANTHER" id="PTHR10638:SF92">
    <property type="entry name" value="AMINE OXIDASE"/>
    <property type="match status" value="1"/>
</dbReference>
<evidence type="ECO:0000256" key="11">
    <source>
        <dbReference type="RuleBase" id="RU000672"/>
    </source>
</evidence>
<dbReference type="Pfam" id="PF01179">
    <property type="entry name" value="Cu_amine_oxid"/>
    <property type="match status" value="1"/>
</dbReference>
<dbReference type="Gene3D" id="2.70.98.20">
    <property type="entry name" value="Copper amine oxidase, catalytic domain"/>
    <property type="match status" value="1"/>
</dbReference>
<feature type="active site" description="Proton acceptor" evidence="9">
    <location>
        <position position="312"/>
    </location>
</feature>
<keyword evidence="8" id="KW-1015">Disulfide bond</keyword>
<dbReference type="InterPro" id="IPR000269">
    <property type="entry name" value="Cu_amine_oxidase"/>
</dbReference>
<reference evidence="14" key="2">
    <citation type="submission" date="2020-05" db="EMBL/GenBank/DDBJ databases">
        <authorList>
            <person name="Kim H.-S."/>
            <person name="Proctor R.H."/>
            <person name="Brown D.W."/>
        </authorList>
    </citation>
    <scope>NUCLEOTIDE SEQUENCE</scope>
    <source>
        <strain evidence="14">NRRL 20472</strain>
    </source>
</reference>
<evidence type="ECO:0000313" key="15">
    <source>
        <dbReference type="Proteomes" id="UP000622797"/>
    </source>
</evidence>
<accession>A0A8H4WRU0</accession>
<evidence type="ECO:0000256" key="4">
    <source>
        <dbReference type="ARBA" id="ARBA00022723"/>
    </source>
</evidence>
<dbReference type="InterPro" id="IPR016182">
    <property type="entry name" value="Cu_amine_oxidase_N-reg"/>
</dbReference>
<feature type="modified residue" description="2',4',5'-topaquinone" evidence="10">
    <location>
        <position position="396"/>
    </location>
</feature>
<dbReference type="InterPro" id="IPR049948">
    <property type="entry name" value="Cu_Am_ox_TPQ-bd"/>
</dbReference>
<keyword evidence="6 11" id="KW-0560">Oxidoreductase</keyword>
<comment type="similarity">
    <text evidence="2 11">Belongs to the copper/topaquinone oxidase family.</text>
</comment>
<evidence type="ECO:0000256" key="3">
    <source>
        <dbReference type="ARBA" id="ARBA00011738"/>
    </source>
</evidence>
<dbReference type="GO" id="GO:0005507">
    <property type="term" value="F:copper ion binding"/>
    <property type="evidence" value="ECO:0007669"/>
    <property type="project" value="InterPro"/>
</dbReference>
<dbReference type="EC" id="1.4.3.-" evidence="11"/>
<proteinExistence type="inferred from homology"/>
<dbReference type="Pfam" id="PF02727">
    <property type="entry name" value="Cu_amine_oxidN2"/>
    <property type="match status" value="1"/>
</dbReference>
<feature type="domain" description="Copper amine oxidase N2-terminal" evidence="13">
    <location>
        <begin position="7"/>
        <end position="73"/>
    </location>
</feature>
<comment type="subunit">
    <text evidence="3">Homodimer.</text>
</comment>
<evidence type="ECO:0000313" key="14">
    <source>
        <dbReference type="EMBL" id="KAF4947686.1"/>
    </source>
</evidence>
<feature type="active site" description="Schiff-base intermediate with substrate; via topaquinone" evidence="9">
    <location>
        <position position="396"/>
    </location>
</feature>
<feature type="domain" description="Copper amine oxidase catalytic" evidence="12">
    <location>
        <begin position="240"/>
        <end position="641"/>
    </location>
</feature>
<evidence type="ECO:0000256" key="1">
    <source>
        <dbReference type="ARBA" id="ARBA00001935"/>
    </source>
</evidence>
<evidence type="ECO:0000256" key="9">
    <source>
        <dbReference type="PIRSR" id="PIRSR600269-50"/>
    </source>
</evidence>
<evidence type="ECO:0000259" key="13">
    <source>
        <dbReference type="Pfam" id="PF02727"/>
    </source>
</evidence>
<dbReference type="EMBL" id="JABEXW010001092">
    <property type="protein sequence ID" value="KAF4947686.1"/>
    <property type="molecule type" value="Genomic_DNA"/>
</dbReference>
<reference evidence="14" key="1">
    <citation type="journal article" date="2020" name="BMC Genomics">
        <title>Correction to: Identification and distribution of gene clusters required for synthesis of sphingolipid metabolism inhibitors in diverse species of the filamentous fungus Fusarium.</title>
        <authorList>
            <person name="Kim H.S."/>
            <person name="Lohmar J.M."/>
            <person name="Busman M."/>
            <person name="Brown D.W."/>
            <person name="Naumann T.A."/>
            <person name="Divon H.H."/>
            <person name="Lysoe E."/>
            <person name="Uhlig S."/>
            <person name="Proctor R.H."/>
        </authorList>
    </citation>
    <scope>NUCLEOTIDE SEQUENCE</scope>
    <source>
        <strain evidence="14">NRRL 20472</strain>
    </source>
</reference>
<dbReference type="SUPFAM" id="SSF54416">
    <property type="entry name" value="Amine oxidase N-terminal region"/>
    <property type="match status" value="2"/>
</dbReference>
<evidence type="ECO:0000256" key="2">
    <source>
        <dbReference type="ARBA" id="ARBA00007983"/>
    </source>
</evidence>
<gene>
    <name evidence="14" type="ORF">FSARC_13903</name>
</gene>
<sequence>MSFPQPHPFDPLRADEINTAVKVLGAALKDVPLRFKTIDIQEPRKAEVIPFIEAERLGAAFPPHPDRIAYVLLHRMDTRAFMKGLVNVTRNSVVSLKELGSDVQGPADIDELIEIEQICLNHPDVLKEVEKLKLPKGVTICNDPWGYSTDDPNERRRLYQCYMYIVPNDHPQANHYSLPAPFSPVFDALTKQLVRIDQLALGKDHKTHETTQPWKPVAAVEYCHDLLDIPTRTDLKPYIVQQPEGPSFNIQDKQQVCWQKWKFRVGFNTRDGLVLYNVTYDNRNVFYRLSMSEMTVPYGDPRRPYHRKQAFDVGDVGMGVTANQLSLGCDCLGHIKYFDGYRTDSKGNPVHLKNVVCLHEQDGGLLHKHTNYRNNEATVVRNRQLVVQMICTVSNYEYVFAWIFDQAGGIEFEVRATGILSTTPIDNEDGTCAPWAVNVGPGVAAPYHQHIFSLRIDPAIDGFNNTVIYEDSVPLSDSHGVEDPFGVGYVSETTVLNRAGHAETDLNLARVFKIRNDSVINKVSGRPVAYKIQTLPSQGMLAQARSYTAKRAKFSQHPIWVTRYRDDELYAAGEFTWQSRESDGVEVWSARGDNVRDKDLVFWHTFALTHNPRPEDFPVMPIERISVHMKPSGFFEQNPALDVPASVQSANRSIQHPDLTDSCCGSRL</sequence>
<keyword evidence="5 9" id="KW-0801">TPQ</keyword>
<comment type="PTM">
    <text evidence="10 11">Topaquinone (TPQ) is generated by copper-dependent autoxidation of a specific tyrosyl residue.</text>
</comment>
<dbReference type="InterPro" id="IPR015798">
    <property type="entry name" value="Cu_amine_oxidase_C"/>
</dbReference>
<evidence type="ECO:0000256" key="7">
    <source>
        <dbReference type="ARBA" id="ARBA00023008"/>
    </source>
</evidence>
<dbReference type="InterPro" id="IPR015800">
    <property type="entry name" value="Cu_amine_oxidase_N2"/>
</dbReference>
<dbReference type="Gene3D" id="3.10.450.40">
    <property type="match status" value="2"/>
</dbReference>
<dbReference type="FunFam" id="2.70.98.20:FF:000001">
    <property type="entry name" value="Amine oxidase"/>
    <property type="match status" value="1"/>
</dbReference>
<name>A0A8H4WRU0_9HYPO</name>
<dbReference type="SUPFAM" id="SSF49998">
    <property type="entry name" value="Amine oxidase catalytic domain"/>
    <property type="match status" value="1"/>
</dbReference>